<dbReference type="Proteomes" id="UP000030204">
    <property type="component" value="Segment"/>
</dbReference>
<protein>
    <submittedName>
        <fullName evidence="1">Uncharacterized protein</fullName>
    </submittedName>
</protein>
<name>A0A0A0RQU9_9CAUD</name>
<evidence type="ECO:0000313" key="2">
    <source>
        <dbReference type="Proteomes" id="UP000030204"/>
    </source>
</evidence>
<reference evidence="1 2" key="1">
    <citation type="journal article" date="2015" name="Genome Announc.">
        <title>Complete Genome of Salmonella enterica Serovar Typhimurium T5-Like Siphophage Stitch.</title>
        <authorList>
            <person name="Grover J.M."/>
            <person name="Luna A.J."/>
            <person name="Wood T.L."/>
            <person name="Chamakura K.R."/>
            <person name="Kuty Everett G.F."/>
        </authorList>
    </citation>
    <scope>NUCLEOTIDE SEQUENCE [LARGE SCALE GENOMIC DNA]</scope>
</reference>
<dbReference type="GeneID" id="24598778"/>
<proteinExistence type="predicted"/>
<dbReference type="EMBL" id="KM236244">
    <property type="protein sequence ID" value="AIW04034.1"/>
    <property type="molecule type" value="Genomic_DNA"/>
</dbReference>
<dbReference type="RefSeq" id="YP_009146024.1">
    <property type="nucleotide sequence ID" value="NC_027297.1"/>
</dbReference>
<sequence length="66" mass="7052">MKTRYIVKVVGEHSQVNTTDVTALAFEVVSGIVIFHNGDIKAPEFAVDASLFISATKVTVVANSSK</sequence>
<dbReference type="KEGG" id="vg:24598778"/>
<gene>
    <name evidence="1" type="ORF">CPT_Stitch83</name>
</gene>
<evidence type="ECO:0000313" key="1">
    <source>
        <dbReference type="EMBL" id="AIW04034.1"/>
    </source>
</evidence>
<keyword evidence="2" id="KW-1185">Reference proteome</keyword>
<accession>A0A0A0RQU9</accession>
<dbReference type="OrthoDB" id="23722at10239"/>
<organism evidence="1 2">
    <name type="scientific">Salmonella phage Stitch</name>
    <dbReference type="NCBI Taxonomy" id="2991861"/>
    <lineage>
        <taxon>Viruses</taxon>
        <taxon>Duplodnaviria</taxon>
        <taxon>Heunggongvirae</taxon>
        <taxon>Uroviricota</taxon>
        <taxon>Caudoviricetes</taxon>
        <taxon>Demerecviridae</taxon>
        <taxon>Markadamsvirinae</taxon>
        <taxon>Epseptimavirus</taxon>
        <taxon>Epseptimavirus stitch</taxon>
    </lineage>
</organism>